<dbReference type="PANTHER" id="PTHR11365">
    <property type="entry name" value="5-OXOPROLINASE RELATED"/>
    <property type="match status" value="1"/>
</dbReference>
<evidence type="ECO:0000313" key="2">
    <source>
        <dbReference type="EMBL" id="MFC3226402.1"/>
    </source>
</evidence>
<dbReference type="PANTHER" id="PTHR11365:SF23">
    <property type="entry name" value="HYPOTHETICAL 5-OXOPROLINASE (EUROFUNG)-RELATED"/>
    <property type="match status" value="1"/>
</dbReference>
<protein>
    <submittedName>
        <fullName evidence="2">Hydantoinase B/oxoprolinase family protein</fullName>
    </submittedName>
</protein>
<accession>A0ABV7KVR3</accession>
<feature type="domain" description="Hydantoinase B/oxoprolinase" evidence="1">
    <location>
        <begin position="17"/>
        <end position="537"/>
    </location>
</feature>
<comment type="caution">
    <text evidence="2">The sequence shown here is derived from an EMBL/GenBank/DDBJ whole genome shotgun (WGS) entry which is preliminary data.</text>
</comment>
<gene>
    <name evidence="2" type="ORF">ACFOGJ_04130</name>
</gene>
<evidence type="ECO:0000313" key="3">
    <source>
        <dbReference type="Proteomes" id="UP001595528"/>
    </source>
</evidence>
<keyword evidence="3" id="KW-1185">Reference proteome</keyword>
<dbReference type="RefSeq" id="WP_379898368.1">
    <property type="nucleotide sequence ID" value="NZ_JBHRTR010000012.1"/>
</dbReference>
<reference evidence="3" key="1">
    <citation type="journal article" date="2019" name="Int. J. Syst. Evol. Microbiol.">
        <title>The Global Catalogue of Microorganisms (GCM) 10K type strain sequencing project: providing services to taxonomists for standard genome sequencing and annotation.</title>
        <authorList>
            <consortium name="The Broad Institute Genomics Platform"/>
            <consortium name="The Broad Institute Genome Sequencing Center for Infectious Disease"/>
            <person name="Wu L."/>
            <person name="Ma J."/>
        </authorList>
    </citation>
    <scope>NUCLEOTIDE SEQUENCE [LARGE SCALE GENOMIC DNA]</scope>
    <source>
        <strain evidence="3">KCTC 42964</strain>
    </source>
</reference>
<evidence type="ECO:0000259" key="1">
    <source>
        <dbReference type="Pfam" id="PF02538"/>
    </source>
</evidence>
<dbReference type="EMBL" id="JBHRTR010000012">
    <property type="protein sequence ID" value="MFC3226402.1"/>
    <property type="molecule type" value="Genomic_DNA"/>
</dbReference>
<name>A0ABV7KVR3_9PROT</name>
<sequence length="584" mass="61610">MTVTSAANHAVVRRGDDAIAREIIANRLLAIADEMGIVLARASMSPVIYEVLDFACGLTDAEGRLVAQSNGITVFTGMFSDQVRFLRRKFAGRIREGDVFIMNDPYEGGTHTADVCICKPVFSGGEVLAFAVAVAHWSEVGGKVLGSLSPDSREIFEEGIRLPGLKLFDGGVRQDAVFEMLAANVRLPRMSQGDLNAELAAVRIADDRLAETCAKYGAEVVRATFAELQEKSAAISRAAIAALPDGAYEATDVIDGDGLVDEPIHVQVKVTVRGEAMEIDFTGSAAQRAAPINCSRSGLGSAVRAVFKAFAGPHQPSNEGWFAPLTITVPDGTVFSAQKPAATGWYFESTAHAAELVWKALAPLVPERFSAGSYASLCGTYIAGHNDKTGDTFVHLEPQHGGWGAGQSADGTGGLIALMDGDTYNHSVELVEAKTPLRIRQYGLDVEQGAGAGRQRGGFGLVREFEVTGAGTFLYASYGRSQTPAWGQDGGADGGTNYIELIRGRDVRRITRTPTIPLEPGDRIRIHTGGGGGWGDPKARAPEAVLADVRNGYLTAAQARAAYGVEIRGNAVDAGATAALRGAA</sequence>
<dbReference type="InterPro" id="IPR045079">
    <property type="entry name" value="Oxoprolinase-like"/>
</dbReference>
<dbReference type="Pfam" id="PF02538">
    <property type="entry name" value="Hydantoinase_B"/>
    <property type="match status" value="1"/>
</dbReference>
<dbReference type="Proteomes" id="UP001595528">
    <property type="component" value="Unassembled WGS sequence"/>
</dbReference>
<proteinExistence type="predicted"/>
<dbReference type="InterPro" id="IPR003692">
    <property type="entry name" value="Hydantoinase_B"/>
</dbReference>
<organism evidence="2 3">
    <name type="scientific">Marinibaculum pumilum</name>
    <dbReference type="NCBI Taxonomy" id="1766165"/>
    <lineage>
        <taxon>Bacteria</taxon>
        <taxon>Pseudomonadati</taxon>
        <taxon>Pseudomonadota</taxon>
        <taxon>Alphaproteobacteria</taxon>
        <taxon>Rhodospirillales</taxon>
        <taxon>Rhodospirillaceae</taxon>
        <taxon>Marinibaculum</taxon>
    </lineage>
</organism>